<name>A0A935T8J0_9PROT</name>
<dbReference type="EMBL" id="JADJOT010000009">
    <property type="protein sequence ID" value="MBK7954983.1"/>
    <property type="molecule type" value="Genomic_DNA"/>
</dbReference>
<evidence type="ECO:0000313" key="2">
    <source>
        <dbReference type="EMBL" id="MBK7954983.1"/>
    </source>
</evidence>
<comment type="caution">
    <text evidence="2">The sequence shown here is derived from an EMBL/GenBank/DDBJ whole genome shotgun (WGS) entry which is preliminary data.</text>
</comment>
<evidence type="ECO:0000259" key="1">
    <source>
        <dbReference type="Pfam" id="PF13524"/>
    </source>
</evidence>
<proteinExistence type="predicted"/>
<reference evidence="2 3" key="1">
    <citation type="submission" date="2020-10" db="EMBL/GenBank/DDBJ databases">
        <title>Connecting structure to function with the recovery of over 1000 high-quality activated sludge metagenome-assembled genomes encoding full-length rRNA genes using long-read sequencing.</title>
        <authorList>
            <person name="Singleton C.M."/>
            <person name="Petriglieri F."/>
            <person name="Kristensen J.M."/>
            <person name="Kirkegaard R.H."/>
            <person name="Michaelsen T.Y."/>
            <person name="Andersen M.H."/>
            <person name="Karst S.M."/>
            <person name="Dueholm M.S."/>
            <person name="Nielsen P.H."/>
            <person name="Albertsen M."/>
        </authorList>
    </citation>
    <scope>NUCLEOTIDE SEQUENCE [LARGE SCALE GENOMIC DNA]</scope>
    <source>
        <strain evidence="2">Fred_18-Q3-R57-64_BAT3C.720</strain>
    </source>
</reference>
<sequence length="557" mass="62793">MKPSKAKLAAEEYLKGNYALALLLYEQLAEQIGETFFKTNIGLCKKKLGHAKARSQGQVLKSGVNAAFKVAIIADEFTFNSFKDEFLAIPLEPATWRQAFESYEPDIFFCESAWSGPDSNRRPWKGSIYASVNFKKENRSTLLDILSHCRKEGIPSVFWNKEDPTHYSDRVHDFVKTAREFDFVFTTAAECIERYRADHGLGNVFALPFATNPRLFNPVETSSIRSSRVVFAGSWYANHKQRSADMETILDDVIAGGLTAEIYDRYHGDADPLHRWPDKYQPFLKPGQPHEHMPEVYKSSCFGLNFNTVTDSATMFARRVFELMSCNTLVVSNYARGVDEMFGDLVIFADRQPGRLRDLSPRQLGDLRERALKLVLSEHTYKQRWLSVLSAIGIPHRLPDESMTIVSVVRTRAEAMCAISWFQQYGAALPGGRLLLVASEEMPGLDVAGIYQEFNRFGVGVTSFSHAREYALKGRYQPIETAYYLLVDPKMPPVPGWPVEALLHLQYMSDHPIAPASAPHDRYRFGSGRACTTLLGHAGLFDSFLQSGAAPARVYFV</sequence>
<accession>A0A935T8J0</accession>
<feature type="domain" description="Spore protein YkvP/CgeB glycosyl transferase-like" evidence="1">
    <location>
        <begin position="265"/>
        <end position="387"/>
    </location>
</feature>
<evidence type="ECO:0000313" key="3">
    <source>
        <dbReference type="Proteomes" id="UP000706151"/>
    </source>
</evidence>
<gene>
    <name evidence="2" type="ORF">IPK02_14075</name>
</gene>
<dbReference type="AlphaFoldDB" id="A0A935T8J0"/>
<dbReference type="Proteomes" id="UP000706151">
    <property type="component" value="Unassembled WGS sequence"/>
</dbReference>
<dbReference type="InterPro" id="IPR055259">
    <property type="entry name" value="YkvP/CgeB_Glyco_trans-like"/>
</dbReference>
<protein>
    <submittedName>
        <fullName evidence="2">Glycosyltransferase</fullName>
    </submittedName>
</protein>
<organism evidence="2 3">
    <name type="scientific">Candidatus Accumulibacter affinis</name>
    <dbReference type="NCBI Taxonomy" id="2954384"/>
    <lineage>
        <taxon>Bacteria</taxon>
        <taxon>Pseudomonadati</taxon>
        <taxon>Pseudomonadota</taxon>
        <taxon>Betaproteobacteria</taxon>
        <taxon>Candidatus Accumulibacter</taxon>
    </lineage>
</organism>
<dbReference type="Pfam" id="PF13524">
    <property type="entry name" value="Glyco_trans_1_2"/>
    <property type="match status" value="1"/>
</dbReference>